<dbReference type="PROSITE" id="PS50222">
    <property type="entry name" value="EF_HAND_2"/>
    <property type="match status" value="2"/>
</dbReference>
<organism evidence="3 4">
    <name type="scientific">Forsythia ovata</name>
    <dbReference type="NCBI Taxonomy" id="205694"/>
    <lineage>
        <taxon>Eukaryota</taxon>
        <taxon>Viridiplantae</taxon>
        <taxon>Streptophyta</taxon>
        <taxon>Embryophyta</taxon>
        <taxon>Tracheophyta</taxon>
        <taxon>Spermatophyta</taxon>
        <taxon>Magnoliopsida</taxon>
        <taxon>eudicotyledons</taxon>
        <taxon>Gunneridae</taxon>
        <taxon>Pentapetalae</taxon>
        <taxon>asterids</taxon>
        <taxon>lamiids</taxon>
        <taxon>Lamiales</taxon>
        <taxon>Oleaceae</taxon>
        <taxon>Forsythieae</taxon>
        <taxon>Forsythia</taxon>
    </lineage>
</organism>
<dbReference type="Gene3D" id="1.10.238.10">
    <property type="entry name" value="EF-hand"/>
    <property type="match status" value="2"/>
</dbReference>
<dbReference type="InterPro" id="IPR018247">
    <property type="entry name" value="EF_Hand_1_Ca_BS"/>
</dbReference>
<dbReference type="Proteomes" id="UP001604277">
    <property type="component" value="Unassembled WGS sequence"/>
</dbReference>
<dbReference type="InterPro" id="IPR011992">
    <property type="entry name" value="EF-hand-dom_pair"/>
</dbReference>
<protein>
    <submittedName>
        <fullName evidence="3">Sodium/calcium exchanger NCL-like</fullName>
    </submittedName>
</protein>
<dbReference type="SMART" id="SM00054">
    <property type="entry name" value="EFh"/>
    <property type="match status" value="3"/>
</dbReference>
<evidence type="ECO:0000259" key="2">
    <source>
        <dbReference type="PROSITE" id="PS50222"/>
    </source>
</evidence>
<comment type="caution">
    <text evidence="3">The sequence shown here is derived from an EMBL/GenBank/DDBJ whole genome shotgun (WGS) entry which is preliminary data.</text>
</comment>
<evidence type="ECO:0000313" key="3">
    <source>
        <dbReference type="EMBL" id="KAL2494769.1"/>
    </source>
</evidence>
<feature type="domain" description="EF-hand" evidence="2">
    <location>
        <begin position="120"/>
        <end position="155"/>
    </location>
</feature>
<reference evidence="4" key="1">
    <citation type="submission" date="2024-07" db="EMBL/GenBank/DDBJ databases">
        <title>Two chromosome-level genome assemblies of Korean endemic species Abeliophyllum distichum and Forsythia ovata (Oleaceae).</title>
        <authorList>
            <person name="Jang H."/>
        </authorList>
    </citation>
    <scope>NUCLEOTIDE SEQUENCE [LARGE SCALE GENOMIC DNA]</scope>
</reference>
<proteinExistence type="predicted"/>
<feature type="domain" description="EF-hand" evidence="2">
    <location>
        <begin position="30"/>
        <end position="65"/>
    </location>
</feature>
<evidence type="ECO:0000256" key="1">
    <source>
        <dbReference type="ARBA" id="ARBA00022837"/>
    </source>
</evidence>
<dbReference type="Pfam" id="PF00036">
    <property type="entry name" value="EF-hand_1"/>
    <property type="match status" value="1"/>
</dbReference>
<dbReference type="EMBL" id="JBFOLJ010000011">
    <property type="protein sequence ID" value="KAL2494769.1"/>
    <property type="molecule type" value="Genomic_DNA"/>
</dbReference>
<keyword evidence="1" id="KW-0106">Calcium</keyword>
<sequence>MDKDADIPIAKSEMERLTLDIIKTRDVKLDKQFAVSEVMEVFDFNNDGTIDYQEFVSGCTKWITETKQLTKNGDSSSTNIVHEASILFIALFDSDNNNEISKIELEQLIRTVKFGKFQLSYEDVVKELFNDFDKDGDEVIDEPKFVNGLKKWLDKAIHVANSSDKVKSIGEYDKVIKQMKLSFML</sequence>
<dbReference type="SUPFAM" id="SSF47473">
    <property type="entry name" value="EF-hand"/>
    <property type="match status" value="1"/>
</dbReference>
<gene>
    <name evidence="3" type="ORF">Fot_38526</name>
</gene>
<dbReference type="PROSITE" id="PS00018">
    <property type="entry name" value="EF_HAND_1"/>
    <property type="match status" value="2"/>
</dbReference>
<accession>A0ABD1S617</accession>
<dbReference type="InterPro" id="IPR002048">
    <property type="entry name" value="EF_hand_dom"/>
</dbReference>
<name>A0ABD1S617_9LAMI</name>
<evidence type="ECO:0000313" key="4">
    <source>
        <dbReference type="Proteomes" id="UP001604277"/>
    </source>
</evidence>
<dbReference type="AlphaFoldDB" id="A0ABD1S617"/>
<keyword evidence="4" id="KW-1185">Reference proteome</keyword>